<keyword evidence="3" id="KW-1185">Reference proteome</keyword>
<dbReference type="AlphaFoldDB" id="A0A1V2I105"/>
<dbReference type="Proteomes" id="UP000188929">
    <property type="component" value="Unassembled WGS sequence"/>
</dbReference>
<gene>
    <name evidence="2" type="ORF">BL253_33805</name>
</gene>
<reference evidence="3" key="1">
    <citation type="submission" date="2016-10" db="EMBL/GenBank/DDBJ databases">
        <title>Frankia sp. NRRL B-16386 Genome sequencing.</title>
        <authorList>
            <person name="Ghodhbane-Gtari F."/>
            <person name="Swanson E."/>
            <person name="Gueddou A."/>
            <person name="Hezbri K."/>
            <person name="Ktari K."/>
            <person name="Nouioui I."/>
            <person name="Morris K."/>
            <person name="Simpson S."/>
            <person name="Abebe-Akele F."/>
            <person name="Thomas K."/>
            <person name="Gtari M."/>
            <person name="Tisa L.S."/>
        </authorList>
    </citation>
    <scope>NUCLEOTIDE SEQUENCE [LARGE SCALE GENOMIC DNA]</scope>
    <source>
        <strain evidence="3">NRRL B-16386</strain>
    </source>
</reference>
<feature type="region of interest" description="Disordered" evidence="1">
    <location>
        <begin position="58"/>
        <end position="82"/>
    </location>
</feature>
<dbReference type="EMBL" id="MOMC01000091">
    <property type="protein sequence ID" value="ONH23147.1"/>
    <property type="molecule type" value="Genomic_DNA"/>
</dbReference>
<sequence length="82" mass="8729">MGASGAVIIDVGIAPRPSSSDRHLRGAVGRTIRAKENDRTLIFGERYPRTVLAAYRDAARDDATPLPPPPSTPASVHRSPTP</sequence>
<evidence type="ECO:0000256" key="1">
    <source>
        <dbReference type="SAM" id="MobiDB-lite"/>
    </source>
</evidence>
<evidence type="ECO:0000313" key="2">
    <source>
        <dbReference type="EMBL" id="ONH23147.1"/>
    </source>
</evidence>
<proteinExistence type="predicted"/>
<organism evidence="2 3">
    <name type="scientific">Pseudofrankia asymbiotica</name>
    <dbReference type="NCBI Taxonomy" id="1834516"/>
    <lineage>
        <taxon>Bacteria</taxon>
        <taxon>Bacillati</taxon>
        <taxon>Actinomycetota</taxon>
        <taxon>Actinomycetes</taxon>
        <taxon>Frankiales</taxon>
        <taxon>Frankiaceae</taxon>
        <taxon>Pseudofrankia</taxon>
    </lineage>
</organism>
<accession>A0A1V2I105</accession>
<name>A0A1V2I105_9ACTN</name>
<comment type="caution">
    <text evidence="2">The sequence shown here is derived from an EMBL/GenBank/DDBJ whole genome shotgun (WGS) entry which is preliminary data.</text>
</comment>
<evidence type="ECO:0000313" key="3">
    <source>
        <dbReference type="Proteomes" id="UP000188929"/>
    </source>
</evidence>
<protein>
    <submittedName>
        <fullName evidence="2">Uncharacterized protein</fullName>
    </submittedName>
</protein>